<dbReference type="Proteomes" id="UP000639606">
    <property type="component" value="Unassembled WGS sequence"/>
</dbReference>
<evidence type="ECO:0000313" key="3">
    <source>
        <dbReference type="Proteomes" id="UP000639606"/>
    </source>
</evidence>
<keyword evidence="3" id="KW-1185">Reference proteome</keyword>
<reference evidence="2" key="1">
    <citation type="journal article" date="2014" name="Int. J. Syst. Evol. Microbiol.">
        <title>Complete genome sequence of Corynebacterium casei LMG S-19264T (=DSM 44701T), isolated from a smear-ripened cheese.</title>
        <authorList>
            <consortium name="US DOE Joint Genome Institute (JGI-PGF)"/>
            <person name="Walter F."/>
            <person name="Albersmeier A."/>
            <person name="Kalinowski J."/>
            <person name="Ruckert C."/>
        </authorList>
    </citation>
    <scope>NUCLEOTIDE SEQUENCE</scope>
    <source>
        <strain evidence="2">JCM 3313</strain>
    </source>
</reference>
<proteinExistence type="predicted"/>
<evidence type="ECO:0000256" key="1">
    <source>
        <dbReference type="SAM" id="Phobius"/>
    </source>
</evidence>
<comment type="caution">
    <text evidence="2">The sequence shown here is derived from an EMBL/GenBank/DDBJ whole genome shotgun (WGS) entry which is preliminary data.</text>
</comment>
<dbReference type="AlphaFoldDB" id="A0A918ARB1"/>
<dbReference type="EMBL" id="BMRG01000013">
    <property type="protein sequence ID" value="GGP73082.1"/>
    <property type="molecule type" value="Genomic_DNA"/>
</dbReference>
<name>A0A918ARB1_9PSEU</name>
<reference evidence="2" key="2">
    <citation type="submission" date="2020-09" db="EMBL/GenBank/DDBJ databases">
        <authorList>
            <person name="Sun Q."/>
            <person name="Ohkuma M."/>
        </authorList>
    </citation>
    <scope>NUCLEOTIDE SEQUENCE</scope>
    <source>
        <strain evidence="2">JCM 3313</strain>
    </source>
</reference>
<sequence>MVDVDGLIAELDQRMLRDCGRLSMWRVVHRTTGVVYTVVLILVPALLAAGFASSETRLGKALLLVAAVVGGLNVTFKPYLHSRKRRSDVNTMRRLRDEFRGEVARASDPAAVYDKYSAAYAAVFEARGMDLLDGQLSTEDAARREQPAA</sequence>
<protein>
    <submittedName>
        <fullName evidence="2">Uncharacterized protein</fullName>
    </submittedName>
</protein>
<keyword evidence="1" id="KW-1133">Transmembrane helix</keyword>
<keyword evidence="1" id="KW-0812">Transmembrane</keyword>
<keyword evidence="1" id="KW-0472">Membrane</keyword>
<feature type="transmembrane region" description="Helical" evidence="1">
    <location>
        <begin position="33"/>
        <end position="52"/>
    </location>
</feature>
<dbReference type="RefSeq" id="WP_189226035.1">
    <property type="nucleotide sequence ID" value="NZ_BMRG01000013.1"/>
</dbReference>
<organism evidence="2 3">
    <name type="scientific">Saccharothrix coeruleofusca</name>
    <dbReference type="NCBI Taxonomy" id="33919"/>
    <lineage>
        <taxon>Bacteria</taxon>
        <taxon>Bacillati</taxon>
        <taxon>Actinomycetota</taxon>
        <taxon>Actinomycetes</taxon>
        <taxon>Pseudonocardiales</taxon>
        <taxon>Pseudonocardiaceae</taxon>
        <taxon>Saccharothrix</taxon>
    </lineage>
</organism>
<gene>
    <name evidence="2" type="ORF">GCM10010185_53150</name>
</gene>
<feature type="transmembrane region" description="Helical" evidence="1">
    <location>
        <begin position="58"/>
        <end position="76"/>
    </location>
</feature>
<evidence type="ECO:0000313" key="2">
    <source>
        <dbReference type="EMBL" id="GGP73082.1"/>
    </source>
</evidence>
<accession>A0A918ARB1</accession>